<dbReference type="EMBL" id="QMIE01000001">
    <property type="protein sequence ID" value="TVM19995.1"/>
    <property type="molecule type" value="Genomic_DNA"/>
</dbReference>
<dbReference type="RefSeq" id="WP_144301457.1">
    <property type="nucleotide sequence ID" value="NZ_QMIE01000001.1"/>
</dbReference>
<reference evidence="1 2" key="1">
    <citation type="submission" date="2018-06" db="EMBL/GenBank/DDBJ databases">
        <title>Complete genome of Desulfovibrio indonesiensis P37SLT.</title>
        <authorList>
            <person name="Crispim J.S."/>
            <person name="Vidigal P.M.P."/>
            <person name="Silva L.C.F."/>
            <person name="Laguardia C.N."/>
            <person name="Araujo L.C."/>
            <person name="Dias R.S."/>
            <person name="Sousa M.P."/>
            <person name="Paula S.O."/>
            <person name="Silva C."/>
        </authorList>
    </citation>
    <scope>NUCLEOTIDE SEQUENCE [LARGE SCALE GENOMIC DNA]</scope>
    <source>
        <strain evidence="1 2">P37SLT</strain>
    </source>
</reference>
<sequence>MTLLLRLILVALLSAGSAIALFQSFGKKLIESKFNKELEAFKAQSQKELELFKPHNIYEFNVLTTRKVKWIEKEQDVL</sequence>
<keyword evidence="2" id="KW-1185">Reference proteome</keyword>
<evidence type="ECO:0000313" key="1">
    <source>
        <dbReference type="EMBL" id="TVM19995.1"/>
    </source>
</evidence>
<gene>
    <name evidence="1" type="ORF">DPQ33_01850</name>
</gene>
<protein>
    <submittedName>
        <fullName evidence="1">Uncharacterized protein</fullName>
    </submittedName>
</protein>
<organism evidence="1 2">
    <name type="scientific">Oceanidesulfovibrio indonesiensis</name>
    <dbReference type="NCBI Taxonomy" id="54767"/>
    <lineage>
        <taxon>Bacteria</taxon>
        <taxon>Pseudomonadati</taxon>
        <taxon>Thermodesulfobacteriota</taxon>
        <taxon>Desulfovibrionia</taxon>
        <taxon>Desulfovibrionales</taxon>
        <taxon>Desulfovibrionaceae</taxon>
        <taxon>Oceanidesulfovibrio</taxon>
    </lineage>
</organism>
<name>A0A7M3MJN3_9BACT</name>
<dbReference type="AlphaFoldDB" id="A0A7M3MJN3"/>
<evidence type="ECO:0000313" key="2">
    <source>
        <dbReference type="Proteomes" id="UP000448292"/>
    </source>
</evidence>
<accession>A0A7M3MJN3</accession>
<proteinExistence type="predicted"/>
<dbReference type="Proteomes" id="UP000448292">
    <property type="component" value="Unassembled WGS sequence"/>
</dbReference>
<comment type="caution">
    <text evidence="1">The sequence shown here is derived from an EMBL/GenBank/DDBJ whole genome shotgun (WGS) entry which is preliminary data.</text>
</comment>